<dbReference type="InterPro" id="IPR029016">
    <property type="entry name" value="GAF-like_dom_sf"/>
</dbReference>
<organism evidence="2 3">
    <name type="scientific">Mobilicoccus caccae</name>
    <dbReference type="NCBI Taxonomy" id="1859295"/>
    <lineage>
        <taxon>Bacteria</taxon>
        <taxon>Bacillati</taxon>
        <taxon>Actinomycetota</taxon>
        <taxon>Actinomycetes</taxon>
        <taxon>Micrococcales</taxon>
        <taxon>Dermatophilaceae</taxon>
        <taxon>Mobilicoccus</taxon>
    </lineage>
</organism>
<reference evidence="3" key="1">
    <citation type="journal article" date="2019" name="Int. J. Syst. Evol. Microbiol.">
        <title>The Global Catalogue of Microorganisms (GCM) 10K type strain sequencing project: providing services to taxonomists for standard genome sequencing and annotation.</title>
        <authorList>
            <consortium name="The Broad Institute Genomics Platform"/>
            <consortium name="The Broad Institute Genome Sequencing Center for Infectious Disease"/>
            <person name="Wu L."/>
            <person name="Ma J."/>
        </authorList>
    </citation>
    <scope>NUCLEOTIDE SEQUENCE [LARGE SCALE GENOMIC DNA]</scope>
    <source>
        <strain evidence="3">NBRC 113072</strain>
    </source>
</reference>
<protein>
    <recommendedName>
        <fullName evidence="1">IclR-ED domain-containing protein</fullName>
    </recommendedName>
</protein>
<evidence type="ECO:0000313" key="3">
    <source>
        <dbReference type="Proteomes" id="UP001157126"/>
    </source>
</evidence>
<dbReference type="PROSITE" id="PS51078">
    <property type="entry name" value="ICLR_ED"/>
    <property type="match status" value="1"/>
</dbReference>
<accession>A0ABQ6IYI1</accession>
<name>A0ABQ6IYI1_9MICO</name>
<dbReference type="InterPro" id="IPR014757">
    <property type="entry name" value="Tscrpt_reg_IclR_C"/>
</dbReference>
<dbReference type="EMBL" id="BSUO01000001">
    <property type="protein sequence ID" value="GMA42227.1"/>
    <property type="molecule type" value="Genomic_DNA"/>
</dbReference>
<evidence type="ECO:0000313" key="2">
    <source>
        <dbReference type="EMBL" id="GMA42227.1"/>
    </source>
</evidence>
<dbReference type="InterPro" id="IPR050707">
    <property type="entry name" value="HTH_MetabolicPath_Reg"/>
</dbReference>
<comment type="caution">
    <text evidence="2">The sequence shown here is derived from an EMBL/GenBank/DDBJ whole genome shotgun (WGS) entry which is preliminary data.</text>
</comment>
<dbReference type="Gene3D" id="3.30.450.40">
    <property type="match status" value="1"/>
</dbReference>
<sequence>MQRVVEGPLTAVSPYTITRPGALGRELSTIRSTGVAYDREESTIGVSCVAAPVLGIDGYAVAAVSVSGTTAGLDVRRLGPAVRTVALALSRTVAGHAVDVTGHHHRRHAGG</sequence>
<proteinExistence type="predicted"/>
<dbReference type="PANTHER" id="PTHR30136:SF24">
    <property type="entry name" value="HTH-TYPE TRANSCRIPTIONAL REPRESSOR ALLR"/>
    <property type="match status" value="1"/>
</dbReference>
<feature type="domain" description="IclR-ED" evidence="1">
    <location>
        <begin position="1"/>
        <end position="95"/>
    </location>
</feature>
<gene>
    <name evidence="2" type="ORF">GCM10025883_42720</name>
</gene>
<keyword evidence="3" id="KW-1185">Reference proteome</keyword>
<dbReference type="SUPFAM" id="SSF55781">
    <property type="entry name" value="GAF domain-like"/>
    <property type="match status" value="1"/>
</dbReference>
<dbReference type="Proteomes" id="UP001157126">
    <property type="component" value="Unassembled WGS sequence"/>
</dbReference>
<dbReference type="PANTHER" id="PTHR30136">
    <property type="entry name" value="HELIX-TURN-HELIX TRANSCRIPTIONAL REGULATOR, ICLR FAMILY"/>
    <property type="match status" value="1"/>
</dbReference>
<evidence type="ECO:0000259" key="1">
    <source>
        <dbReference type="PROSITE" id="PS51078"/>
    </source>
</evidence>
<dbReference type="Pfam" id="PF01614">
    <property type="entry name" value="IclR_C"/>
    <property type="match status" value="1"/>
</dbReference>